<evidence type="ECO:0000256" key="1">
    <source>
        <dbReference type="ARBA" id="ARBA00004429"/>
    </source>
</evidence>
<dbReference type="SUPFAM" id="SSF47170">
    <property type="entry name" value="Aspartate receptor, ligand-binding domain"/>
    <property type="match status" value="1"/>
</dbReference>
<evidence type="ECO:0000313" key="16">
    <source>
        <dbReference type="EMBL" id="GGY32377.1"/>
    </source>
</evidence>
<feature type="domain" description="HAMP" evidence="15">
    <location>
        <begin position="212"/>
        <end position="264"/>
    </location>
</feature>
<evidence type="ECO:0000256" key="5">
    <source>
        <dbReference type="ARBA" id="ARBA00022519"/>
    </source>
</evidence>
<dbReference type="GO" id="GO:0005886">
    <property type="term" value="C:plasma membrane"/>
    <property type="evidence" value="ECO:0007669"/>
    <property type="project" value="UniProtKB-SubCell"/>
</dbReference>
<evidence type="ECO:0000256" key="10">
    <source>
        <dbReference type="ARBA" id="ARBA00029447"/>
    </source>
</evidence>
<dbReference type="SMART" id="SM00304">
    <property type="entry name" value="HAMP"/>
    <property type="match status" value="1"/>
</dbReference>
<dbReference type="Proteomes" id="UP000628442">
    <property type="component" value="Unassembled WGS sequence"/>
</dbReference>
<evidence type="ECO:0000256" key="6">
    <source>
        <dbReference type="ARBA" id="ARBA00022692"/>
    </source>
</evidence>
<dbReference type="Pfam" id="PF02203">
    <property type="entry name" value="TarH"/>
    <property type="match status" value="1"/>
</dbReference>
<dbReference type="Pfam" id="PF00672">
    <property type="entry name" value="HAMP"/>
    <property type="match status" value="1"/>
</dbReference>
<organism evidence="16 19">
    <name type="scientific">Pseudoduganella albidiflava</name>
    <dbReference type="NCBI Taxonomy" id="321983"/>
    <lineage>
        <taxon>Bacteria</taxon>
        <taxon>Pseudomonadati</taxon>
        <taxon>Pseudomonadota</taxon>
        <taxon>Betaproteobacteria</taxon>
        <taxon>Burkholderiales</taxon>
        <taxon>Oxalobacteraceae</taxon>
        <taxon>Telluria group</taxon>
        <taxon>Pseudoduganella</taxon>
    </lineage>
</organism>
<dbReference type="GO" id="GO:0004888">
    <property type="term" value="F:transmembrane signaling receptor activity"/>
    <property type="evidence" value="ECO:0007669"/>
    <property type="project" value="InterPro"/>
</dbReference>
<dbReference type="InterPro" id="IPR004090">
    <property type="entry name" value="Chemotax_Me-accpt_rcpt"/>
</dbReference>
<dbReference type="GO" id="GO:0006935">
    <property type="term" value="P:chemotaxis"/>
    <property type="evidence" value="ECO:0007669"/>
    <property type="project" value="UniProtKB-KW"/>
</dbReference>
<feature type="domain" description="Methyl-accepting transducer" evidence="14">
    <location>
        <begin position="269"/>
        <end position="498"/>
    </location>
</feature>
<dbReference type="PROSITE" id="PS50111">
    <property type="entry name" value="CHEMOTAXIS_TRANSDUC_2"/>
    <property type="match status" value="1"/>
</dbReference>
<evidence type="ECO:0000256" key="2">
    <source>
        <dbReference type="ARBA" id="ARBA00022475"/>
    </source>
</evidence>
<keyword evidence="8 13" id="KW-0472">Membrane</keyword>
<feature type="coiled-coil region" evidence="12">
    <location>
        <begin position="469"/>
        <end position="507"/>
    </location>
</feature>
<keyword evidence="9 11" id="KW-0807">Transducer</keyword>
<dbReference type="SUPFAM" id="SSF58104">
    <property type="entry name" value="Methyl-accepting chemotaxis protein (MCP) signaling domain"/>
    <property type="match status" value="1"/>
</dbReference>
<evidence type="ECO:0000256" key="9">
    <source>
        <dbReference type="ARBA" id="ARBA00023224"/>
    </source>
</evidence>
<dbReference type="Pfam" id="PF00015">
    <property type="entry name" value="MCPsignal"/>
    <property type="match status" value="1"/>
</dbReference>
<reference evidence="17 18" key="2">
    <citation type="submission" date="2019-02" db="EMBL/GenBank/DDBJ databases">
        <title>Draft Genome Sequences of Six Type Strains of the Genus Massilia.</title>
        <authorList>
            <person name="Miess H."/>
            <person name="Frediansyhah A."/>
            <person name="Gross H."/>
        </authorList>
    </citation>
    <scope>NUCLEOTIDE SEQUENCE [LARGE SCALE GENOMIC DNA]</scope>
    <source>
        <strain evidence="17 18">DSM 17472</strain>
    </source>
</reference>
<evidence type="ECO:0000256" key="4">
    <source>
        <dbReference type="ARBA" id="ARBA00022500"/>
    </source>
</evidence>
<evidence type="ECO:0000313" key="18">
    <source>
        <dbReference type="Proteomes" id="UP000292307"/>
    </source>
</evidence>
<reference evidence="16" key="3">
    <citation type="submission" date="2022-12" db="EMBL/GenBank/DDBJ databases">
        <authorList>
            <person name="Sun Q."/>
            <person name="Kim S."/>
        </authorList>
    </citation>
    <scope>NUCLEOTIDE SEQUENCE</scope>
    <source>
        <strain evidence="16">KCTC 12343</strain>
    </source>
</reference>
<evidence type="ECO:0000259" key="14">
    <source>
        <dbReference type="PROSITE" id="PS50111"/>
    </source>
</evidence>
<evidence type="ECO:0000313" key="19">
    <source>
        <dbReference type="Proteomes" id="UP000628442"/>
    </source>
</evidence>
<feature type="transmembrane region" description="Helical" evidence="13">
    <location>
        <begin position="184"/>
        <end position="210"/>
    </location>
</feature>
<dbReference type="CDD" id="cd06225">
    <property type="entry name" value="HAMP"/>
    <property type="match status" value="1"/>
</dbReference>
<keyword evidence="18" id="KW-1185">Reference proteome</keyword>
<keyword evidence="3" id="KW-0488">Methylation</keyword>
<dbReference type="RefSeq" id="WP_131144688.1">
    <property type="nucleotide sequence ID" value="NZ_BMWV01000002.1"/>
</dbReference>
<dbReference type="InterPro" id="IPR004089">
    <property type="entry name" value="MCPsignal_dom"/>
</dbReference>
<evidence type="ECO:0000256" key="12">
    <source>
        <dbReference type="SAM" id="Coils"/>
    </source>
</evidence>
<keyword evidence="6 13" id="KW-0812">Transmembrane</keyword>
<accession>A0A411WUZ4</accession>
<dbReference type="FunFam" id="1.10.287.950:FF:000001">
    <property type="entry name" value="Methyl-accepting chemotaxis sensory transducer"/>
    <property type="match status" value="1"/>
</dbReference>
<feature type="transmembrane region" description="Helical" evidence="13">
    <location>
        <begin position="12"/>
        <end position="33"/>
    </location>
</feature>
<evidence type="ECO:0000256" key="11">
    <source>
        <dbReference type="PROSITE-ProRule" id="PRU00284"/>
    </source>
</evidence>
<keyword evidence="7 13" id="KW-1133">Transmembrane helix</keyword>
<evidence type="ECO:0000313" key="17">
    <source>
        <dbReference type="EMBL" id="QBI00554.1"/>
    </source>
</evidence>
<sequence length="539" mass="57081">MFKRLTIRTRLIATMAVLGLLIAVTGTVGIYGVHSVNVALEETYGNQMASAQAVASAKVQLMRARLVQDRAVFHPESAEVPALLKRAEDFVAKSDTAWKEYLAIPLEAAEQVLSDKVAATRKDLIDNGLHALAQALRAGDAARVDHLAMKDMQKLFSAYSDASDQLDEHLTHLAQSNFKESQRLYGTVMALSIGAVVAGIVLIFMACATLMRAIMGPLREALEHFDAMAAGDLSRRIDTSRQDEMGTLMKGLASMQEKLADTVRIVREGSGSIAVASNEIADGNLDLSRRTEQQAASLEETASSLEELTSTVRQNADNARQANGMAVSASQVAQQGGQIVAKVIDTMGAITTSSKKIEDIIAVIDSIAFQTNILALNAAVEAARAGEQGRGFAVVASEVRTLAQRSAAAAKEIKELIDASVASVEAGSTLVGQAGTTMDEIVTGIARVADIMAEIMSATSEQSTGIDLINDAVTQMDQVTQQNAALVEEAAAAAGSLQEQAATLEQTVAVFRLDQQAPARVTATVSRSAARPTTQLAWQ</sequence>
<dbReference type="Proteomes" id="UP000292307">
    <property type="component" value="Chromosome"/>
</dbReference>
<dbReference type="AlphaFoldDB" id="A0A411WUZ4"/>
<dbReference type="InterPro" id="IPR035440">
    <property type="entry name" value="4HB_MCP_dom_sf"/>
</dbReference>
<evidence type="ECO:0000256" key="13">
    <source>
        <dbReference type="SAM" id="Phobius"/>
    </source>
</evidence>
<dbReference type="PANTHER" id="PTHR43531">
    <property type="entry name" value="PROTEIN ICFG"/>
    <property type="match status" value="1"/>
</dbReference>
<gene>
    <name evidence="17" type="ORF">EYF70_06555</name>
    <name evidence="16" type="ORF">GCM10007387_13240</name>
</gene>
<dbReference type="PROSITE" id="PS50885">
    <property type="entry name" value="HAMP"/>
    <property type="match status" value="1"/>
</dbReference>
<dbReference type="Gene3D" id="1.20.120.30">
    <property type="entry name" value="Aspartate receptor, ligand-binding domain"/>
    <property type="match status" value="1"/>
</dbReference>
<keyword evidence="12" id="KW-0175">Coiled coil</keyword>
<proteinExistence type="inferred from homology"/>
<dbReference type="OrthoDB" id="8576332at2"/>
<dbReference type="PANTHER" id="PTHR43531:SF14">
    <property type="entry name" value="METHYL-ACCEPTING CHEMOTAXIS PROTEIN I-RELATED"/>
    <property type="match status" value="1"/>
</dbReference>
<comment type="similarity">
    <text evidence="10">Belongs to the methyl-accepting chemotaxis (MCP) protein family.</text>
</comment>
<keyword evidence="2" id="KW-1003">Cell membrane</keyword>
<evidence type="ECO:0000259" key="15">
    <source>
        <dbReference type="PROSITE" id="PS50885"/>
    </source>
</evidence>
<dbReference type="SMART" id="SM00283">
    <property type="entry name" value="MA"/>
    <property type="match status" value="1"/>
</dbReference>
<dbReference type="Gene3D" id="1.10.287.950">
    <property type="entry name" value="Methyl-accepting chemotaxis protein"/>
    <property type="match status" value="1"/>
</dbReference>
<dbReference type="PRINTS" id="PR00260">
    <property type="entry name" value="CHEMTRNSDUCR"/>
</dbReference>
<reference evidence="16" key="1">
    <citation type="journal article" date="2014" name="Int. J. Syst. Evol. Microbiol.">
        <title>Complete genome sequence of Corynebacterium casei LMG S-19264T (=DSM 44701T), isolated from a smear-ripened cheese.</title>
        <authorList>
            <consortium name="US DOE Joint Genome Institute (JGI-PGF)"/>
            <person name="Walter F."/>
            <person name="Albersmeier A."/>
            <person name="Kalinowski J."/>
            <person name="Ruckert C."/>
        </authorList>
    </citation>
    <scope>NUCLEOTIDE SEQUENCE</scope>
    <source>
        <strain evidence="16">KCTC 12343</strain>
    </source>
</reference>
<dbReference type="InterPro" id="IPR051310">
    <property type="entry name" value="MCP_chemotaxis"/>
</dbReference>
<keyword evidence="4" id="KW-0145">Chemotaxis</keyword>
<evidence type="ECO:0000256" key="7">
    <source>
        <dbReference type="ARBA" id="ARBA00022989"/>
    </source>
</evidence>
<dbReference type="InterPro" id="IPR003660">
    <property type="entry name" value="HAMP_dom"/>
</dbReference>
<dbReference type="EMBL" id="BMWV01000002">
    <property type="protein sequence ID" value="GGY32377.1"/>
    <property type="molecule type" value="Genomic_DNA"/>
</dbReference>
<evidence type="ECO:0000256" key="3">
    <source>
        <dbReference type="ARBA" id="ARBA00022481"/>
    </source>
</evidence>
<dbReference type="CDD" id="cd11386">
    <property type="entry name" value="MCP_signal"/>
    <property type="match status" value="1"/>
</dbReference>
<evidence type="ECO:0000256" key="8">
    <source>
        <dbReference type="ARBA" id="ARBA00023136"/>
    </source>
</evidence>
<name>A0A411WUZ4_9BURK</name>
<comment type="subcellular location">
    <subcellularLocation>
        <location evidence="1">Cell inner membrane</location>
        <topology evidence="1">Multi-pass membrane protein</topology>
    </subcellularLocation>
</comment>
<dbReference type="InterPro" id="IPR003122">
    <property type="entry name" value="Tar_rcpt_lig-bd"/>
</dbReference>
<dbReference type="EMBL" id="CP036401">
    <property type="protein sequence ID" value="QBI00554.1"/>
    <property type="molecule type" value="Genomic_DNA"/>
</dbReference>
<keyword evidence="5" id="KW-0997">Cell inner membrane</keyword>
<protein>
    <submittedName>
        <fullName evidence="17">HAMP domain-containing protein</fullName>
    </submittedName>
    <submittedName>
        <fullName evidence="16">Methyl-accepting chemotaxis protein</fullName>
    </submittedName>
</protein>
<dbReference type="GO" id="GO:0007165">
    <property type="term" value="P:signal transduction"/>
    <property type="evidence" value="ECO:0007669"/>
    <property type="project" value="UniProtKB-KW"/>
</dbReference>